<feature type="transmembrane region" description="Helical" evidence="1">
    <location>
        <begin position="116"/>
        <end position="133"/>
    </location>
</feature>
<dbReference type="InterPro" id="IPR038765">
    <property type="entry name" value="Papain-like_cys_pep_sf"/>
</dbReference>
<sequence>MSPAAWLRTVASRPMTRDKSNMLLMLAACTAVILPHLLHLPWWVAPACGAALLWRGWITFRGLRMPPRTLLLLLSLSCVAGVLLSYRNIFGRDVGLATLTLMLTLKLLEMHARRDLYVALFLGFFLTLAQFFHSQSIGAAAWALFSIVLILLTQQSWQYTGAVPPLATRLRQAATIVVMAAPLMLVLFVLFPRIQGPLWGMPGGEPGSRTGLSDDMSPGNIARLAESDEIAFRVRFTGPPPARSDLYWRGPVLGVFDGHTWTAPPARVIHSEVKVSLRGRETRYEVTLEPHGKPWLFALDLPRMLPYLPGNPSIATPELQLLASRPINERVRYEIGSHTNYTLQADESLRMQAMWLQLPARTNPRAQELARTLREQHATPSARINAVLAMFREQGFRYTLEPPPLGNEIVDDFLFNTRAGFCEHYASAFVFLARAMGIPARVVTGYQGGEMNQTDGYMAVRQSDAHAWAEAWLEGAGWMRIDPTSAVSPQRVERSLRSAIPQQVFGGMITLDERGPGLSSLRRMRQQWEAVGNAWNQWVLNYSPEKQKQFLDRLGLGMLGWQLLSFVIVGAAALAVLLVLLPSLLRQRKRDPVQEIYEQFCKRLARRGQVRAPHEGPREFAARLLSASAALPGEKKEALSRFLQLYETVRYGTPDAIPPSYLSQLKRLSNACR</sequence>
<feature type="transmembrane region" description="Helical" evidence="1">
    <location>
        <begin position="70"/>
        <end position="86"/>
    </location>
</feature>
<dbReference type="Pfam" id="PF11992">
    <property type="entry name" value="TgpA_N"/>
    <property type="match status" value="1"/>
</dbReference>
<evidence type="ECO:0000259" key="2">
    <source>
        <dbReference type="SMART" id="SM00460"/>
    </source>
</evidence>
<evidence type="ECO:0000256" key="1">
    <source>
        <dbReference type="SAM" id="Phobius"/>
    </source>
</evidence>
<proteinExistence type="predicted"/>
<evidence type="ECO:0000313" key="3">
    <source>
        <dbReference type="EMBL" id="NEX60600.1"/>
    </source>
</evidence>
<dbReference type="Pfam" id="PF13559">
    <property type="entry name" value="DUF4129"/>
    <property type="match status" value="1"/>
</dbReference>
<dbReference type="PANTHER" id="PTHR42736">
    <property type="entry name" value="PROTEIN-GLUTAMINE GAMMA-GLUTAMYLTRANSFERASE"/>
    <property type="match status" value="1"/>
</dbReference>
<keyword evidence="1" id="KW-1133">Transmembrane helix</keyword>
<dbReference type="Gene3D" id="3.10.620.30">
    <property type="match status" value="1"/>
</dbReference>
<keyword evidence="1" id="KW-0812">Transmembrane</keyword>
<dbReference type="Proteomes" id="UP000482155">
    <property type="component" value="Unassembled WGS sequence"/>
</dbReference>
<accession>A0A6B3SIT1</accession>
<name>A0A6B3SIT1_9BURK</name>
<feature type="transmembrane region" description="Helical" evidence="1">
    <location>
        <begin position="172"/>
        <end position="191"/>
    </location>
</feature>
<dbReference type="SUPFAM" id="SSF54001">
    <property type="entry name" value="Cysteine proteinases"/>
    <property type="match status" value="1"/>
</dbReference>
<protein>
    <submittedName>
        <fullName evidence="3">DUF3488 domain-containing transglutaminase family protein</fullName>
    </submittedName>
</protein>
<reference evidence="3 4" key="1">
    <citation type="submission" date="2020-02" db="EMBL/GenBank/DDBJ databases">
        <authorList>
            <person name="Kim M.K."/>
        </authorList>
    </citation>
    <scope>NUCLEOTIDE SEQUENCE [LARGE SCALE GENOMIC DNA]</scope>
    <source>
        <strain evidence="3 4">17J57-3</strain>
    </source>
</reference>
<keyword evidence="4" id="KW-1185">Reference proteome</keyword>
<dbReference type="RefSeq" id="WP_163961096.1">
    <property type="nucleotide sequence ID" value="NZ_JAAIVB010000013.1"/>
</dbReference>
<gene>
    <name evidence="3" type="ORF">G3574_05885</name>
</gene>
<organism evidence="3 4">
    <name type="scientific">Noviherbaspirillum galbum</name>
    <dbReference type="NCBI Taxonomy" id="2709383"/>
    <lineage>
        <taxon>Bacteria</taxon>
        <taxon>Pseudomonadati</taxon>
        <taxon>Pseudomonadota</taxon>
        <taxon>Betaproteobacteria</taxon>
        <taxon>Burkholderiales</taxon>
        <taxon>Oxalobacteraceae</taxon>
        <taxon>Noviherbaspirillum</taxon>
    </lineage>
</organism>
<dbReference type="PANTHER" id="PTHR42736:SF1">
    <property type="entry name" value="PROTEIN-GLUTAMINE GAMMA-GLUTAMYLTRANSFERASE"/>
    <property type="match status" value="1"/>
</dbReference>
<dbReference type="SMART" id="SM00460">
    <property type="entry name" value="TGc"/>
    <property type="match status" value="1"/>
</dbReference>
<keyword evidence="1" id="KW-0472">Membrane</keyword>
<dbReference type="Pfam" id="PF01841">
    <property type="entry name" value="Transglut_core"/>
    <property type="match status" value="1"/>
</dbReference>
<evidence type="ECO:0000313" key="4">
    <source>
        <dbReference type="Proteomes" id="UP000482155"/>
    </source>
</evidence>
<comment type="caution">
    <text evidence="3">The sequence shown here is derived from an EMBL/GenBank/DDBJ whole genome shotgun (WGS) entry which is preliminary data.</text>
</comment>
<dbReference type="EMBL" id="JAAIVB010000013">
    <property type="protein sequence ID" value="NEX60600.1"/>
    <property type="molecule type" value="Genomic_DNA"/>
</dbReference>
<feature type="transmembrane region" description="Helical" evidence="1">
    <location>
        <begin position="559"/>
        <end position="581"/>
    </location>
</feature>
<feature type="transmembrane region" description="Helical" evidence="1">
    <location>
        <begin position="139"/>
        <end position="160"/>
    </location>
</feature>
<dbReference type="InterPro" id="IPR002931">
    <property type="entry name" value="Transglutaminase-like"/>
</dbReference>
<dbReference type="AlphaFoldDB" id="A0A6B3SIT1"/>
<dbReference type="InterPro" id="IPR052901">
    <property type="entry name" value="Bact_TGase-like"/>
</dbReference>
<feature type="domain" description="Transglutaminase-like" evidence="2">
    <location>
        <begin position="414"/>
        <end position="485"/>
    </location>
</feature>
<dbReference type="InterPro" id="IPR021878">
    <property type="entry name" value="TgpA_N"/>
</dbReference>
<dbReference type="InterPro" id="IPR025403">
    <property type="entry name" value="TgpA-like_C"/>
</dbReference>